<feature type="transmembrane region" description="Helical" evidence="1">
    <location>
        <begin position="6"/>
        <end position="26"/>
    </location>
</feature>
<keyword evidence="1" id="KW-0472">Membrane</keyword>
<proteinExistence type="predicted"/>
<keyword evidence="1" id="KW-1133">Transmembrane helix</keyword>
<keyword evidence="1" id="KW-0812">Transmembrane</keyword>
<dbReference type="GO" id="GO:0005886">
    <property type="term" value="C:plasma membrane"/>
    <property type="evidence" value="ECO:0007669"/>
    <property type="project" value="TreeGrafter"/>
</dbReference>
<keyword evidence="3" id="KW-1185">Reference proteome</keyword>
<dbReference type="AlphaFoldDB" id="A0A845QTY3"/>
<feature type="transmembrane region" description="Helical" evidence="1">
    <location>
        <begin position="77"/>
        <end position="93"/>
    </location>
</feature>
<dbReference type="Pfam" id="PF04304">
    <property type="entry name" value="DUF454"/>
    <property type="match status" value="1"/>
</dbReference>
<sequence>MKKIILIIIGSLSLMFGTIGIILPVLPTTPFLLLSLACFVKSSDRLYEFILNNKYLAPYVADYMSGKGIPKKAKKKAILLIWLTIGFSVIFVLDKLIFRIMLFTIASIVSIYIWTRKTAGADKNII</sequence>
<gene>
    <name evidence="2" type="ORF">D3Z33_01345</name>
</gene>
<evidence type="ECO:0000313" key="3">
    <source>
        <dbReference type="Proteomes" id="UP000467132"/>
    </source>
</evidence>
<accession>A0A845QTY3</accession>
<feature type="transmembrane region" description="Helical" evidence="1">
    <location>
        <begin position="99"/>
        <end position="115"/>
    </location>
</feature>
<dbReference type="OrthoDB" id="5690292at2"/>
<comment type="caution">
    <text evidence="2">The sequence shown here is derived from an EMBL/GenBank/DDBJ whole genome shotgun (WGS) entry which is preliminary data.</text>
</comment>
<evidence type="ECO:0000313" key="2">
    <source>
        <dbReference type="EMBL" id="NBI05494.1"/>
    </source>
</evidence>
<dbReference type="PANTHER" id="PTHR35813:SF1">
    <property type="entry name" value="INNER MEMBRANE PROTEIN YBAN"/>
    <property type="match status" value="1"/>
</dbReference>
<name>A0A845QTY3_9CLOT</name>
<organism evidence="2 3">
    <name type="scientific">Senegalia massiliensis</name>
    <dbReference type="NCBI Taxonomy" id="1720316"/>
    <lineage>
        <taxon>Bacteria</taxon>
        <taxon>Bacillati</taxon>
        <taxon>Bacillota</taxon>
        <taxon>Clostridia</taxon>
        <taxon>Eubacteriales</taxon>
        <taxon>Clostridiaceae</taxon>
        <taxon>Senegalia</taxon>
    </lineage>
</organism>
<evidence type="ECO:0000256" key="1">
    <source>
        <dbReference type="SAM" id="Phobius"/>
    </source>
</evidence>
<protein>
    <submittedName>
        <fullName evidence="2">DUF454 domain-containing protein</fullName>
    </submittedName>
</protein>
<dbReference type="Proteomes" id="UP000467132">
    <property type="component" value="Unassembled WGS sequence"/>
</dbReference>
<dbReference type="EMBL" id="QXXA01000003">
    <property type="protein sequence ID" value="NBI05494.1"/>
    <property type="molecule type" value="Genomic_DNA"/>
</dbReference>
<dbReference type="RefSeq" id="WP_160196010.1">
    <property type="nucleotide sequence ID" value="NZ_QXXA01000003.1"/>
</dbReference>
<reference evidence="2 3" key="1">
    <citation type="submission" date="2018-08" db="EMBL/GenBank/DDBJ databases">
        <title>Murine metabolic-syndrome-specific gut microbial biobank.</title>
        <authorList>
            <person name="Liu C."/>
        </authorList>
    </citation>
    <scope>NUCLEOTIDE SEQUENCE [LARGE SCALE GENOMIC DNA]</scope>
    <source>
        <strain evidence="2 3">583</strain>
    </source>
</reference>
<dbReference type="InterPro" id="IPR007401">
    <property type="entry name" value="DUF454"/>
</dbReference>
<dbReference type="PIRSF" id="PIRSF016789">
    <property type="entry name" value="DUF454"/>
    <property type="match status" value="1"/>
</dbReference>
<dbReference type="PANTHER" id="PTHR35813">
    <property type="entry name" value="INNER MEMBRANE PROTEIN YBAN"/>
    <property type="match status" value="1"/>
</dbReference>